<evidence type="ECO:0000256" key="5">
    <source>
        <dbReference type="RuleBase" id="RU000370"/>
    </source>
</evidence>
<keyword evidence="4 7" id="KW-0472">Membrane</keyword>
<dbReference type="GeneID" id="37877945"/>
<sequence>MGDTTDDEHDHPELTGWRRWLLTTDHKDIGIMYLWAAVFFFVLSGAAALLFRIELLTPEMGMILPNSETFNSLVTIHGGTMVFLVAMPALGGLANYLIPLMVGADEMAYPRLNAFGFWVIPAAGLLIWGPYLTHAAGITGLPFQGGWTTYMPLGLTFDSVGADTWLLGVILLAIGSTASSINFIVTAFNERSPDMGLMDIPLFVWAMEFTSVLAIIALAPLAIAFGMVFLERNAGLVFFNPGGGGDPILYTNLFWFFGHPEVYIVLLPFLGAVSEIIPRFSGRPHYSYRGVVASFAFISLLSCVVWAHHIYTTTIGAIQYAFMALTLAITVGFGALIFTWVATMWGGKIQLKTPMLFAIGMIVMLIFSGLDGIMLGSPAVDAVFHETYWVVAHFHFTLFGGSIMGFFAAMYYWYPKMTGRMYNETLGKLHFLTTMAVAPIFFGLLAELGNDGMVRRYATYAYDPGLQATHQLATGAAILLGLAQVIFVVNVLWSMRYGPRTDDPWSEPLDRMPSPEFNGFPYRPPTPTALVEADGDRPGAPDDARTEQQNDKQPMVGDGGRLRSFLKRVSPGETEPGTTHDAPAFTDQEPPERSDALEDGGDRNDS</sequence>
<evidence type="ECO:0000259" key="8">
    <source>
        <dbReference type="PROSITE" id="PS50855"/>
    </source>
</evidence>
<feature type="transmembrane region" description="Helical" evidence="7">
    <location>
        <begin position="112"/>
        <end position="131"/>
    </location>
</feature>
<keyword evidence="10" id="KW-1185">Reference proteome</keyword>
<keyword evidence="3 7" id="KW-1133">Transmembrane helix</keyword>
<evidence type="ECO:0000256" key="6">
    <source>
        <dbReference type="SAM" id="MobiDB-lite"/>
    </source>
</evidence>
<dbReference type="GO" id="GO:0009060">
    <property type="term" value="P:aerobic respiration"/>
    <property type="evidence" value="ECO:0007669"/>
    <property type="project" value="InterPro"/>
</dbReference>
<keyword evidence="5" id="KW-0679">Respiratory chain</keyword>
<feature type="compositionally biased region" description="Basic and acidic residues" evidence="6">
    <location>
        <begin position="590"/>
        <end position="606"/>
    </location>
</feature>
<keyword evidence="5" id="KW-0349">Heme</keyword>
<feature type="transmembrane region" description="Helical" evidence="7">
    <location>
        <begin position="73"/>
        <end position="100"/>
    </location>
</feature>
<feature type="transmembrane region" description="Helical" evidence="7">
    <location>
        <begin position="426"/>
        <end position="446"/>
    </location>
</feature>
<dbReference type="PANTHER" id="PTHR10422:SF18">
    <property type="entry name" value="CYTOCHROME C OXIDASE SUBUNIT 1"/>
    <property type="match status" value="1"/>
</dbReference>
<keyword evidence="2 5" id="KW-0812">Transmembrane</keyword>
<dbReference type="GO" id="GO:0015990">
    <property type="term" value="P:electron transport coupled proton transport"/>
    <property type="evidence" value="ECO:0007669"/>
    <property type="project" value="TreeGrafter"/>
</dbReference>
<gene>
    <name evidence="9" type="primary">coxA</name>
    <name evidence="9" type="ORF">AArcSl_1594</name>
</gene>
<evidence type="ECO:0000313" key="10">
    <source>
        <dbReference type="Proteomes" id="UP000263012"/>
    </source>
</evidence>
<dbReference type="GO" id="GO:0016491">
    <property type="term" value="F:oxidoreductase activity"/>
    <property type="evidence" value="ECO:0007669"/>
    <property type="project" value="UniProtKB-KW"/>
</dbReference>
<feature type="domain" description="Cytochrome oxidase subunit I profile" evidence="8">
    <location>
        <begin position="11"/>
        <end position="507"/>
    </location>
</feature>
<dbReference type="KEGG" id="hdf:AArcSl_1594"/>
<comment type="similarity">
    <text evidence="5">Belongs to the heme-copper respiratory oxidase family.</text>
</comment>
<dbReference type="RefSeq" id="WP_119817462.1">
    <property type="nucleotide sequence ID" value="NZ_CP025066.1"/>
</dbReference>
<proteinExistence type="inferred from homology"/>
<feature type="transmembrane region" description="Helical" evidence="7">
    <location>
        <begin position="249"/>
        <end position="270"/>
    </location>
</feature>
<feature type="transmembrane region" description="Helical" evidence="7">
    <location>
        <begin position="31"/>
        <end position="53"/>
    </location>
</feature>
<evidence type="ECO:0000256" key="2">
    <source>
        <dbReference type="ARBA" id="ARBA00022692"/>
    </source>
</evidence>
<keyword evidence="5" id="KW-0479">Metal-binding</keyword>
<keyword evidence="5" id="KW-0813">Transport</keyword>
<protein>
    <submittedName>
        <fullName evidence="9">Cytochrome c oxidase subunit I</fullName>
        <ecNumber evidence="9">1.9.3.1</ecNumber>
    </submittedName>
</protein>
<dbReference type="SUPFAM" id="SSF81442">
    <property type="entry name" value="Cytochrome c oxidase subunit I-like"/>
    <property type="match status" value="1"/>
</dbReference>
<evidence type="ECO:0000313" key="9">
    <source>
        <dbReference type="EMBL" id="AUX09223.1"/>
    </source>
</evidence>
<dbReference type="GO" id="GO:0022904">
    <property type="term" value="P:respiratory electron transport chain"/>
    <property type="evidence" value="ECO:0007669"/>
    <property type="project" value="TreeGrafter"/>
</dbReference>
<dbReference type="InterPro" id="IPR023616">
    <property type="entry name" value="Cyt_c_oxase-like_su1_dom"/>
</dbReference>
<dbReference type="OrthoDB" id="33297at2157"/>
<dbReference type="InterPro" id="IPR000883">
    <property type="entry name" value="Cyt_C_Oxase_1"/>
</dbReference>
<dbReference type="InterPro" id="IPR023615">
    <property type="entry name" value="Cyt_c_Oxase_su1_BS"/>
</dbReference>
<dbReference type="GO" id="GO:0020037">
    <property type="term" value="F:heme binding"/>
    <property type="evidence" value="ECO:0007669"/>
    <property type="project" value="InterPro"/>
</dbReference>
<feature type="transmembrane region" description="Helical" evidence="7">
    <location>
        <begin position="317"/>
        <end position="343"/>
    </location>
</feature>
<feature type="compositionally biased region" description="Basic and acidic residues" evidence="6">
    <location>
        <begin position="534"/>
        <end position="550"/>
    </location>
</feature>
<feature type="transmembrane region" description="Helical" evidence="7">
    <location>
        <begin position="355"/>
        <end position="376"/>
    </location>
</feature>
<keyword evidence="5" id="KW-0249">Electron transport</keyword>
<evidence type="ECO:0000256" key="3">
    <source>
        <dbReference type="ARBA" id="ARBA00022989"/>
    </source>
</evidence>
<dbReference type="GO" id="GO:0004129">
    <property type="term" value="F:cytochrome-c oxidase activity"/>
    <property type="evidence" value="ECO:0007669"/>
    <property type="project" value="InterPro"/>
</dbReference>
<dbReference type="PANTHER" id="PTHR10422">
    <property type="entry name" value="CYTOCHROME C OXIDASE SUBUNIT 1"/>
    <property type="match status" value="1"/>
</dbReference>
<evidence type="ECO:0000256" key="1">
    <source>
        <dbReference type="ARBA" id="ARBA00004141"/>
    </source>
</evidence>
<dbReference type="Proteomes" id="UP000263012">
    <property type="component" value="Chromosome"/>
</dbReference>
<dbReference type="PROSITE" id="PS00077">
    <property type="entry name" value="COX1_CUB"/>
    <property type="match status" value="1"/>
</dbReference>
<dbReference type="PRINTS" id="PR01165">
    <property type="entry name" value="CYCOXIDASEI"/>
</dbReference>
<evidence type="ECO:0000256" key="4">
    <source>
        <dbReference type="ARBA" id="ARBA00023136"/>
    </source>
</evidence>
<reference evidence="10" key="1">
    <citation type="submission" date="2017-11" db="EMBL/GenBank/DDBJ databases">
        <title>Phenotypic and genomic properties of facultatively anaerobic sulfur-reducing natronoarchaea from hypersaline soda lakes.</title>
        <authorList>
            <person name="Sorokin D.Y."/>
            <person name="Kublanov I.V."/>
            <person name="Roman P."/>
            <person name="Sinninghe Damste J.S."/>
            <person name="Golyshin P.N."/>
            <person name="Rojo D."/>
            <person name="Ciordia S."/>
            <person name="Mena M.D.C."/>
            <person name="Ferrer M."/>
            <person name="Messina E."/>
            <person name="Smedile F."/>
            <person name="La Spada G."/>
            <person name="La Cono V."/>
            <person name="Yakimov M.M."/>
        </authorList>
    </citation>
    <scope>NUCLEOTIDE SEQUENCE [LARGE SCALE GENOMIC DNA]</scope>
    <source>
        <strain evidence="10">AArc-Sl</strain>
    </source>
</reference>
<dbReference type="Pfam" id="PF00115">
    <property type="entry name" value="COX1"/>
    <property type="match status" value="1"/>
</dbReference>
<dbReference type="Gene3D" id="1.20.210.10">
    <property type="entry name" value="Cytochrome c oxidase-like, subunit I domain"/>
    <property type="match status" value="1"/>
</dbReference>
<accession>A0A343TJF1</accession>
<organism evidence="9 10">
    <name type="scientific">Halalkaliarchaeum desulfuricum</name>
    <dbReference type="NCBI Taxonomy" id="2055893"/>
    <lineage>
        <taxon>Archaea</taxon>
        <taxon>Methanobacteriati</taxon>
        <taxon>Methanobacteriota</taxon>
        <taxon>Stenosarchaea group</taxon>
        <taxon>Halobacteria</taxon>
        <taxon>Halobacteriales</taxon>
        <taxon>Haloferacaceae</taxon>
        <taxon>Halalkaliarchaeum</taxon>
    </lineage>
</organism>
<dbReference type="EC" id="1.9.3.1" evidence="9"/>
<feature type="transmembrane region" description="Helical" evidence="7">
    <location>
        <begin position="472"/>
        <end position="493"/>
    </location>
</feature>
<feature type="transmembrane region" description="Helical" evidence="7">
    <location>
        <begin position="200"/>
        <end position="229"/>
    </location>
</feature>
<evidence type="ECO:0000256" key="7">
    <source>
        <dbReference type="SAM" id="Phobius"/>
    </source>
</evidence>
<dbReference type="InterPro" id="IPR036927">
    <property type="entry name" value="Cyt_c_oxase-like_su1_sf"/>
</dbReference>
<dbReference type="AlphaFoldDB" id="A0A343TJF1"/>
<dbReference type="GO" id="GO:0016020">
    <property type="term" value="C:membrane"/>
    <property type="evidence" value="ECO:0007669"/>
    <property type="project" value="UniProtKB-SubCell"/>
</dbReference>
<keyword evidence="9" id="KW-0560">Oxidoreductase</keyword>
<comment type="subcellular location">
    <subcellularLocation>
        <location evidence="1">Membrane</location>
        <topology evidence="1">Multi-pass membrane protein</topology>
    </subcellularLocation>
</comment>
<dbReference type="PROSITE" id="PS50855">
    <property type="entry name" value="COX1"/>
    <property type="match status" value="1"/>
</dbReference>
<dbReference type="EMBL" id="CP025066">
    <property type="protein sequence ID" value="AUX09223.1"/>
    <property type="molecule type" value="Genomic_DNA"/>
</dbReference>
<feature type="transmembrane region" description="Helical" evidence="7">
    <location>
        <begin position="388"/>
        <end position="414"/>
    </location>
</feature>
<feature type="region of interest" description="Disordered" evidence="6">
    <location>
        <begin position="503"/>
        <end position="606"/>
    </location>
</feature>
<feature type="transmembrane region" description="Helical" evidence="7">
    <location>
        <begin position="291"/>
        <end position="311"/>
    </location>
</feature>
<feature type="transmembrane region" description="Helical" evidence="7">
    <location>
        <begin position="165"/>
        <end position="188"/>
    </location>
</feature>
<name>A0A343TJF1_9EURY</name>
<keyword evidence="5" id="KW-0408">Iron</keyword>